<feature type="region of interest" description="Disordered" evidence="1">
    <location>
        <begin position="28"/>
        <end position="54"/>
    </location>
</feature>
<feature type="signal peptide" evidence="2">
    <location>
        <begin position="1"/>
        <end position="27"/>
    </location>
</feature>
<gene>
    <name evidence="3" type="ORF">SAMN04488539_1128</name>
</gene>
<evidence type="ECO:0008006" key="5">
    <source>
        <dbReference type="Google" id="ProtNLM"/>
    </source>
</evidence>
<evidence type="ECO:0000313" key="3">
    <source>
        <dbReference type="EMBL" id="SDS15953.1"/>
    </source>
</evidence>
<dbReference type="AlphaFoldDB" id="A0A1H1PXU6"/>
<evidence type="ECO:0000256" key="2">
    <source>
        <dbReference type="SAM" id="SignalP"/>
    </source>
</evidence>
<keyword evidence="4" id="KW-1185">Reference proteome</keyword>
<evidence type="ECO:0000313" key="4">
    <source>
        <dbReference type="Proteomes" id="UP000182237"/>
    </source>
</evidence>
<keyword evidence="2" id="KW-0732">Signal</keyword>
<dbReference type="EMBL" id="LT629765">
    <property type="protein sequence ID" value="SDS15953.1"/>
    <property type="molecule type" value="Genomic_DNA"/>
</dbReference>
<dbReference type="STRING" id="1203190.GCA_000312345_02212"/>
<protein>
    <recommendedName>
        <fullName evidence="5">Cell wall binding repeat 2</fullName>
    </recommendedName>
</protein>
<feature type="chain" id="PRO_5009257087" description="Cell wall binding repeat 2" evidence="2">
    <location>
        <begin position="28"/>
        <end position="487"/>
    </location>
</feature>
<accession>A0A1H1PXU6</accession>
<dbReference type="eggNOG" id="COG3266">
    <property type="taxonomic scope" value="Bacteria"/>
</dbReference>
<dbReference type="RefSeq" id="WP_231286685.1">
    <property type="nucleotide sequence ID" value="NZ_LT629765.1"/>
</dbReference>
<dbReference type="Proteomes" id="UP000182237">
    <property type="component" value="Chromosome I"/>
</dbReference>
<name>A0A1H1PXU6_9CORY</name>
<sequence>MNMPPALTRITALACAAAVLTACGENAENTGAGEQETPQLETNGPEVLTDPDGTGVEVSQRLFEESDTVVVATSDRESQLAAAAEANRHGAPMLTRLPGTDAAVDAEIERLGADNVIEASAAGEGEPVSSPNPGEDVASIIAQEPAAPLELILPPMLVTPETSRAAAATARAAGAELTLVDVADPRATTESMQAVTGQDTIALGAQWGTTEDYRARVELADNGELPGGGGLVFPGRRMIALYGHPSGPALGVMGEQGPAEAAQLAEQYAQQYRPLDPQPIIPAFEIIVTVASDSPGDDGDYSNETEPAEVVPYIDAITEAGGYAVLDLQPGQGDFLRQAKLYEDLLKRPNVGLALDAEWKLNPGEAPLSRVGSATAEEINAVADWLAELTRANNLPQKAFILHQFKVTMFPDRENIRTDHPELSYILHADGHGTPGEKFDTWNVLRQDLDPNFFMAWKNFIDEDTPMFTPEQTYQDVDPRPWFVSYQ</sequence>
<evidence type="ECO:0000256" key="1">
    <source>
        <dbReference type="SAM" id="MobiDB-lite"/>
    </source>
</evidence>
<organism evidence="3 4">
    <name type="scientific">Corynebacterium timonense</name>
    <dbReference type="NCBI Taxonomy" id="441500"/>
    <lineage>
        <taxon>Bacteria</taxon>
        <taxon>Bacillati</taxon>
        <taxon>Actinomycetota</taxon>
        <taxon>Actinomycetes</taxon>
        <taxon>Mycobacteriales</taxon>
        <taxon>Corynebacteriaceae</taxon>
        <taxon>Corynebacterium</taxon>
    </lineage>
</organism>
<proteinExistence type="predicted"/>
<reference evidence="3 4" key="1">
    <citation type="submission" date="2016-10" db="EMBL/GenBank/DDBJ databases">
        <authorList>
            <person name="de Groot N.N."/>
        </authorList>
    </citation>
    <scope>NUCLEOTIDE SEQUENCE [LARGE SCALE GENOMIC DNA]</scope>
    <source>
        <strain evidence="3 4">DSM 45434</strain>
    </source>
</reference>